<keyword evidence="5 8" id="KW-0472">Membrane</keyword>
<dbReference type="PANTHER" id="PTHR42643:SF30">
    <property type="entry name" value="IONOTROPIC RECEPTOR 40A-RELATED"/>
    <property type="match status" value="1"/>
</dbReference>
<keyword evidence="6" id="KW-0675">Receptor</keyword>
<proteinExistence type="predicted"/>
<keyword evidence="7" id="KW-0325">Glycoprotein</keyword>
<dbReference type="PANTHER" id="PTHR42643">
    <property type="entry name" value="IONOTROPIC RECEPTOR 20A-RELATED"/>
    <property type="match status" value="1"/>
</dbReference>
<reference evidence="9" key="1">
    <citation type="journal article" date="2023" name="IScience">
        <title>Live-bearing cockroach genome reveals convergent evolutionary mechanisms linked to viviparity in insects and beyond.</title>
        <authorList>
            <person name="Fouks B."/>
            <person name="Harrison M.C."/>
            <person name="Mikhailova A.A."/>
            <person name="Marchal E."/>
            <person name="English S."/>
            <person name="Carruthers M."/>
            <person name="Jennings E.C."/>
            <person name="Chiamaka E.L."/>
            <person name="Frigard R.A."/>
            <person name="Pippel M."/>
            <person name="Attardo G.M."/>
            <person name="Benoit J.B."/>
            <person name="Bornberg-Bauer E."/>
            <person name="Tobe S.S."/>
        </authorList>
    </citation>
    <scope>NUCLEOTIDE SEQUENCE</scope>
    <source>
        <strain evidence="9">Stay&amp;Tobe</strain>
    </source>
</reference>
<name>A0AAD8E3G6_DIPPU</name>
<dbReference type="InterPro" id="IPR052192">
    <property type="entry name" value="Insect_Ionotropic_Sensory_Rcpt"/>
</dbReference>
<feature type="transmembrane region" description="Helical" evidence="8">
    <location>
        <begin position="396"/>
        <end position="417"/>
    </location>
</feature>
<keyword evidence="10" id="KW-1185">Reference proteome</keyword>
<gene>
    <name evidence="9" type="ORF">L9F63_025862</name>
</gene>
<dbReference type="EMBL" id="JASPKZ010010166">
    <property type="protein sequence ID" value="KAJ9575187.1"/>
    <property type="molecule type" value="Genomic_DNA"/>
</dbReference>
<evidence type="ECO:0000256" key="4">
    <source>
        <dbReference type="ARBA" id="ARBA00022989"/>
    </source>
</evidence>
<evidence type="ECO:0000313" key="9">
    <source>
        <dbReference type="EMBL" id="KAJ9575187.1"/>
    </source>
</evidence>
<evidence type="ECO:0000313" key="10">
    <source>
        <dbReference type="Proteomes" id="UP001233999"/>
    </source>
</evidence>
<dbReference type="Gene3D" id="3.40.190.10">
    <property type="entry name" value="Periplasmic binding protein-like II"/>
    <property type="match status" value="1"/>
</dbReference>
<evidence type="ECO:0000256" key="3">
    <source>
        <dbReference type="ARBA" id="ARBA00022692"/>
    </source>
</evidence>
<sequence length="608" mass="70184">MLYGIMLYPAAAQFTMITECVTSIINLNFDPGRSIIVSFPTKMDTLFDPDLMENILRNINSRTQWSLIVGDFIKESTDVILGKNYDYLIMLSVDEMKDMLESLETQLDNLKSSSSWNPRNKFVIVVTGNFTGHTEIPLTLLDFLWKSTNLVNVVILIQKVEFMDVYSWFPYGSTQCTNVEEIIILDKCIDGQFIMKNELFPPKIPSNLNGCPLIVSVSDFRPYLILTDNSTDDEHKYRGYEMEYIILICKKMNMTLVYSEISNENVINMFTDKLAEVMIEKVSDIAIGAFPLHPFFNSYGDPSIPYLFSAAKWCVPCPKPLPRMQRITSILSPFMLLMMLTVFLLATFVIYHISDVSDSDKFLKPVSSLYVAWAVLLGISVLDMPKSLKLRLFFTLLLWYCFIMNVMFQAVIVSLLIEPGFEDELKTFDELVSSNIRYAYYSMIETLFTLTSYNEHRRFPDPPIIYHNYSQCLEDIISGKMIATICTDFYAEYLNAITPQKGQICFVDESIASGGVVMYMSRGNPLLPKINELIQRCFESGLVDVYWSIYTWKLKLRKLMKENTDTYFVFGLSHLEVPFYILVFGYIISFVGFFGEVLYEKLFRQRNK</sequence>
<keyword evidence="4 8" id="KW-1133">Transmembrane helix</keyword>
<dbReference type="SUPFAM" id="SSF53850">
    <property type="entry name" value="Periplasmic binding protein-like II"/>
    <property type="match status" value="1"/>
</dbReference>
<dbReference type="GO" id="GO:0005886">
    <property type="term" value="C:plasma membrane"/>
    <property type="evidence" value="ECO:0007669"/>
    <property type="project" value="UniProtKB-SubCell"/>
</dbReference>
<evidence type="ECO:0000256" key="8">
    <source>
        <dbReference type="SAM" id="Phobius"/>
    </source>
</evidence>
<feature type="transmembrane region" description="Helical" evidence="8">
    <location>
        <begin position="330"/>
        <end position="354"/>
    </location>
</feature>
<evidence type="ECO:0000256" key="6">
    <source>
        <dbReference type="ARBA" id="ARBA00023170"/>
    </source>
</evidence>
<keyword evidence="3 8" id="KW-0812">Transmembrane</keyword>
<evidence type="ECO:0000256" key="2">
    <source>
        <dbReference type="ARBA" id="ARBA00022475"/>
    </source>
</evidence>
<feature type="transmembrane region" description="Helical" evidence="8">
    <location>
        <begin position="577"/>
        <end position="599"/>
    </location>
</feature>
<organism evidence="9 10">
    <name type="scientific">Diploptera punctata</name>
    <name type="common">Pacific beetle cockroach</name>
    <dbReference type="NCBI Taxonomy" id="6984"/>
    <lineage>
        <taxon>Eukaryota</taxon>
        <taxon>Metazoa</taxon>
        <taxon>Ecdysozoa</taxon>
        <taxon>Arthropoda</taxon>
        <taxon>Hexapoda</taxon>
        <taxon>Insecta</taxon>
        <taxon>Pterygota</taxon>
        <taxon>Neoptera</taxon>
        <taxon>Polyneoptera</taxon>
        <taxon>Dictyoptera</taxon>
        <taxon>Blattodea</taxon>
        <taxon>Blaberoidea</taxon>
        <taxon>Blaberidae</taxon>
        <taxon>Diplopterinae</taxon>
        <taxon>Diploptera</taxon>
    </lineage>
</organism>
<accession>A0AAD8E3G6</accession>
<evidence type="ECO:0000256" key="1">
    <source>
        <dbReference type="ARBA" id="ARBA00004651"/>
    </source>
</evidence>
<evidence type="ECO:0000256" key="7">
    <source>
        <dbReference type="ARBA" id="ARBA00023180"/>
    </source>
</evidence>
<comment type="caution">
    <text evidence="9">The sequence shown here is derived from an EMBL/GenBank/DDBJ whole genome shotgun (WGS) entry which is preliminary data.</text>
</comment>
<dbReference type="Proteomes" id="UP001233999">
    <property type="component" value="Unassembled WGS sequence"/>
</dbReference>
<keyword evidence="2" id="KW-1003">Cell membrane</keyword>
<reference evidence="9" key="2">
    <citation type="submission" date="2023-05" db="EMBL/GenBank/DDBJ databases">
        <authorList>
            <person name="Fouks B."/>
        </authorList>
    </citation>
    <scope>NUCLEOTIDE SEQUENCE</scope>
    <source>
        <strain evidence="9">Stay&amp;Tobe</strain>
        <tissue evidence="9">Testes</tissue>
    </source>
</reference>
<feature type="transmembrane region" description="Helical" evidence="8">
    <location>
        <begin position="366"/>
        <end position="384"/>
    </location>
</feature>
<protein>
    <submittedName>
        <fullName evidence="9">Uncharacterized protein</fullName>
    </submittedName>
</protein>
<evidence type="ECO:0000256" key="5">
    <source>
        <dbReference type="ARBA" id="ARBA00023136"/>
    </source>
</evidence>
<dbReference type="AlphaFoldDB" id="A0AAD8E3G6"/>
<comment type="subcellular location">
    <subcellularLocation>
        <location evidence="1">Cell membrane</location>
        <topology evidence="1">Multi-pass membrane protein</topology>
    </subcellularLocation>
</comment>